<name>A0ABD0LAR0_9CAEN</name>
<dbReference type="Proteomes" id="UP001519460">
    <property type="component" value="Unassembled WGS sequence"/>
</dbReference>
<proteinExistence type="predicted"/>
<protein>
    <submittedName>
        <fullName evidence="1">Uncharacterized protein</fullName>
    </submittedName>
</protein>
<comment type="caution">
    <text evidence="1">The sequence shown here is derived from an EMBL/GenBank/DDBJ whole genome shotgun (WGS) entry which is preliminary data.</text>
</comment>
<gene>
    <name evidence="1" type="ORF">BaRGS_00012141</name>
</gene>
<reference evidence="1 2" key="1">
    <citation type="journal article" date="2023" name="Sci. Data">
        <title>Genome assembly of the Korean intertidal mud-creeper Batillaria attramentaria.</title>
        <authorList>
            <person name="Patra A.K."/>
            <person name="Ho P.T."/>
            <person name="Jun S."/>
            <person name="Lee S.J."/>
            <person name="Kim Y."/>
            <person name="Won Y.J."/>
        </authorList>
    </citation>
    <scope>NUCLEOTIDE SEQUENCE [LARGE SCALE GENOMIC DNA]</scope>
    <source>
        <strain evidence="1">Wonlab-2016</strain>
    </source>
</reference>
<dbReference type="EMBL" id="JACVVK020000066">
    <property type="protein sequence ID" value="KAK7496489.1"/>
    <property type="molecule type" value="Genomic_DNA"/>
</dbReference>
<evidence type="ECO:0000313" key="1">
    <source>
        <dbReference type="EMBL" id="KAK7496489.1"/>
    </source>
</evidence>
<accession>A0ABD0LAR0</accession>
<organism evidence="1 2">
    <name type="scientific">Batillaria attramentaria</name>
    <dbReference type="NCBI Taxonomy" id="370345"/>
    <lineage>
        <taxon>Eukaryota</taxon>
        <taxon>Metazoa</taxon>
        <taxon>Spiralia</taxon>
        <taxon>Lophotrochozoa</taxon>
        <taxon>Mollusca</taxon>
        <taxon>Gastropoda</taxon>
        <taxon>Caenogastropoda</taxon>
        <taxon>Sorbeoconcha</taxon>
        <taxon>Cerithioidea</taxon>
        <taxon>Batillariidae</taxon>
        <taxon>Batillaria</taxon>
    </lineage>
</organism>
<dbReference type="AlphaFoldDB" id="A0ABD0LAR0"/>
<keyword evidence="2" id="KW-1185">Reference proteome</keyword>
<sequence length="103" mass="11325">MEARLLRSSTSTAVKEAAACTGKAGRYLCQACITSVIPKYRCPQLQTQHSASTRKLPADGELKQLPTLACASHLQILSCDKKLQRKQHPDWHPLFTPTPLPAD</sequence>
<evidence type="ECO:0000313" key="2">
    <source>
        <dbReference type="Proteomes" id="UP001519460"/>
    </source>
</evidence>